<gene>
    <name evidence="1" type="ORF">PXEA_LOCUS4089</name>
</gene>
<reference evidence="1" key="1">
    <citation type="submission" date="2018-11" db="EMBL/GenBank/DDBJ databases">
        <authorList>
            <consortium name="Pathogen Informatics"/>
        </authorList>
    </citation>
    <scope>NUCLEOTIDE SEQUENCE</scope>
</reference>
<keyword evidence="2" id="KW-1185">Reference proteome</keyword>
<evidence type="ECO:0000313" key="1">
    <source>
        <dbReference type="EMBL" id="VEL10649.1"/>
    </source>
</evidence>
<dbReference type="OrthoDB" id="6129702at2759"/>
<evidence type="ECO:0000313" key="2">
    <source>
        <dbReference type="Proteomes" id="UP000784294"/>
    </source>
</evidence>
<dbReference type="Proteomes" id="UP000784294">
    <property type="component" value="Unassembled WGS sequence"/>
</dbReference>
<protein>
    <submittedName>
        <fullName evidence="1">Uncharacterized protein</fullName>
    </submittedName>
</protein>
<name>A0A3S4ZG51_9PLAT</name>
<comment type="caution">
    <text evidence="1">The sequence shown here is derived from an EMBL/GenBank/DDBJ whole genome shotgun (WGS) entry which is preliminary data.</text>
</comment>
<dbReference type="EMBL" id="CAAALY010009584">
    <property type="protein sequence ID" value="VEL10649.1"/>
    <property type="molecule type" value="Genomic_DNA"/>
</dbReference>
<sequence>MFYYLICTFNFSEQSGSRRYTFRIDAPLCSSIALVINETTWHFLSPLPHKAGRWQGKLDVGDRLGQLSVYARFLPHPLASTTADDRGSDFRQVGRLEKSSIEGIARRRRAEAERQNEIAYVKLLDYVLVHDSEFI</sequence>
<accession>A0A3S4ZG51</accession>
<proteinExistence type="predicted"/>
<organism evidence="1 2">
    <name type="scientific">Protopolystoma xenopodis</name>
    <dbReference type="NCBI Taxonomy" id="117903"/>
    <lineage>
        <taxon>Eukaryota</taxon>
        <taxon>Metazoa</taxon>
        <taxon>Spiralia</taxon>
        <taxon>Lophotrochozoa</taxon>
        <taxon>Platyhelminthes</taxon>
        <taxon>Monogenea</taxon>
        <taxon>Polyopisthocotylea</taxon>
        <taxon>Polystomatidea</taxon>
        <taxon>Polystomatidae</taxon>
        <taxon>Protopolystoma</taxon>
    </lineage>
</organism>
<dbReference type="AlphaFoldDB" id="A0A3S4ZG51"/>